<accession>A0AAV1YQ91</accession>
<proteinExistence type="predicted"/>
<name>A0AAV1YQ91_LUPLU</name>
<dbReference type="EMBL" id="CAXHTB010000026">
    <property type="protein sequence ID" value="CAL0335110.1"/>
    <property type="molecule type" value="Genomic_DNA"/>
</dbReference>
<evidence type="ECO:0000313" key="1">
    <source>
        <dbReference type="EMBL" id="CAL0335110.1"/>
    </source>
</evidence>
<keyword evidence="2" id="KW-1185">Reference proteome</keyword>
<protein>
    <submittedName>
        <fullName evidence="1">Uncharacterized protein</fullName>
    </submittedName>
</protein>
<sequence length="85" mass="9331">MAKLDQKLEESKVENGKVVRGEKGYVSSSGLMFDTTRKGNEVGRSSFSIGIGHNVNETPRMTKTFSQKLMSGLKNAFRISNSTSN</sequence>
<evidence type="ECO:0000313" key="2">
    <source>
        <dbReference type="Proteomes" id="UP001497480"/>
    </source>
</evidence>
<gene>
    <name evidence="1" type="ORF">LLUT_LOCUS36170</name>
</gene>
<reference evidence="1 2" key="1">
    <citation type="submission" date="2024-03" db="EMBL/GenBank/DDBJ databases">
        <authorList>
            <person name="Martinez-Hernandez J."/>
        </authorList>
    </citation>
    <scope>NUCLEOTIDE SEQUENCE [LARGE SCALE GENOMIC DNA]</scope>
</reference>
<dbReference type="AlphaFoldDB" id="A0AAV1YQ91"/>
<comment type="caution">
    <text evidence="1">The sequence shown here is derived from an EMBL/GenBank/DDBJ whole genome shotgun (WGS) entry which is preliminary data.</text>
</comment>
<organism evidence="1 2">
    <name type="scientific">Lupinus luteus</name>
    <name type="common">European yellow lupine</name>
    <dbReference type="NCBI Taxonomy" id="3873"/>
    <lineage>
        <taxon>Eukaryota</taxon>
        <taxon>Viridiplantae</taxon>
        <taxon>Streptophyta</taxon>
        <taxon>Embryophyta</taxon>
        <taxon>Tracheophyta</taxon>
        <taxon>Spermatophyta</taxon>
        <taxon>Magnoliopsida</taxon>
        <taxon>eudicotyledons</taxon>
        <taxon>Gunneridae</taxon>
        <taxon>Pentapetalae</taxon>
        <taxon>rosids</taxon>
        <taxon>fabids</taxon>
        <taxon>Fabales</taxon>
        <taxon>Fabaceae</taxon>
        <taxon>Papilionoideae</taxon>
        <taxon>50 kb inversion clade</taxon>
        <taxon>genistoids sensu lato</taxon>
        <taxon>core genistoids</taxon>
        <taxon>Genisteae</taxon>
        <taxon>Lupinus</taxon>
    </lineage>
</organism>
<dbReference type="Proteomes" id="UP001497480">
    <property type="component" value="Unassembled WGS sequence"/>
</dbReference>